<comment type="caution">
    <text evidence="2">The sequence shown here is derived from an EMBL/GenBank/DDBJ whole genome shotgun (WGS) entry which is preliminary data.</text>
</comment>
<reference evidence="2 3" key="1">
    <citation type="submission" date="2018-10" db="EMBL/GenBank/DDBJ databases">
        <authorList>
            <person name="Ekblom R."/>
            <person name="Jareborg N."/>
        </authorList>
    </citation>
    <scope>NUCLEOTIDE SEQUENCE [LARGE SCALE GENOMIC DNA]</scope>
    <source>
        <tissue evidence="2">Muscle</tissue>
    </source>
</reference>
<protein>
    <submittedName>
        <fullName evidence="2">Uncharacterized protein</fullName>
    </submittedName>
</protein>
<feature type="region of interest" description="Disordered" evidence="1">
    <location>
        <begin position="44"/>
        <end position="63"/>
    </location>
</feature>
<keyword evidence="3" id="KW-1185">Reference proteome</keyword>
<evidence type="ECO:0000256" key="1">
    <source>
        <dbReference type="SAM" id="MobiDB-lite"/>
    </source>
</evidence>
<gene>
    <name evidence="2" type="ORF">BN2614_LOCUS1</name>
</gene>
<sequence>MHRARWLSSPLQCTLSRRIFPERGPKWAPKGADTARPHPSCLHTTCASFRSQPSPHTDPQVPW</sequence>
<accession>A0A9X9LWE2</accession>
<proteinExistence type="predicted"/>
<dbReference type="Proteomes" id="UP000269945">
    <property type="component" value="Unassembled WGS sequence"/>
</dbReference>
<evidence type="ECO:0000313" key="3">
    <source>
        <dbReference type="Proteomes" id="UP000269945"/>
    </source>
</evidence>
<name>A0A9X9LWE2_GULGU</name>
<dbReference type="EMBL" id="CYRY02022796">
    <property type="protein sequence ID" value="VCW97709.1"/>
    <property type="molecule type" value="Genomic_DNA"/>
</dbReference>
<dbReference type="AlphaFoldDB" id="A0A9X9LWE2"/>
<feature type="compositionally biased region" description="Polar residues" evidence="1">
    <location>
        <begin position="44"/>
        <end position="57"/>
    </location>
</feature>
<organism evidence="2 3">
    <name type="scientific">Gulo gulo</name>
    <name type="common">Wolverine</name>
    <name type="synonym">Gluton</name>
    <dbReference type="NCBI Taxonomy" id="48420"/>
    <lineage>
        <taxon>Eukaryota</taxon>
        <taxon>Metazoa</taxon>
        <taxon>Chordata</taxon>
        <taxon>Craniata</taxon>
        <taxon>Vertebrata</taxon>
        <taxon>Euteleostomi</taxon>
        <taxon>Mammalia</taxon>
        <taxon>Eutheria</taxon>
        <taxon>Laurasiatheria</taxon>
        <taxon>Carnivora</taxon>
        <taxon>Caniformia</taxon>
        <taxon>Musteloidea</taxon>
        <taxon>Mustelidae</taxon>
        <taxon>Guloninae</taxon>
        <taxon>Gulo</taxon>
    </lineage>
</organism>
<evidence type="ECO:0000313" key="2">
    <source>
        <dbReference type="EMBL" id="VCW97709.1"/>
    </source>
</evidence>